<dbReference type="InterPro" id="IPR012674">
    <property type="entry name" value="Calycin"/>
</dbReference>
<keyword evidence="2" id="KW-0446">Lipid-binding</keyword>
<gene>
    <name evidence="6" type="primary">LOC100907253</name>
</gene>
<reference evidence="6" key="1">
    <citation type="submission" date="2025-08" db="UniProtKB">
        <authorList>
            <consortium name="RefSeq"/>
        </authorList>
    </citation>
    <scope>IDENTIFICATION</scope>
</reference>
<dbReference type="FunFam" id="2.40.128.20:FF:000001">
    <property type="entry name" value="Fatty acid-binding protein, adipocyte"/>
    <property type="match status" value="1"/>
</dbReference>
<dbReference type="GO" id="GO:0005504">
    <property type="term" value="F:fatty acid binding"/>
    <property type="evidence" value="ECO:0007669"/>
    <property type="project" value="UniProtKB-ARBA"/>
</dbReference>
<dbReference type="CDD" id="cd00742">
    <property type="entry name" value="FABP"/>
    <property type="match status" value="1"/>
</dbReference>
<organism evidence="5 6">
    <name type="scientific">Galendromus occidentalis</name>
    <name type="common">western predatory mite</name>
    <dbReference type="NCBI Taxonomy" id="34638"/>
    <lineage>
        <taxon>Eukaryota</taxon>
        <taxon>Metazoa</taxon>
        <taxon>Ecdysozoa</taxon>
        <taxon>Arthropoda</taxon>
        <taxon>Chelicerata</taxon>
        <taxon>Arachnida</taxon>
        <taxon>Acari</taxon>
        <taxon>Parasitiformes</taxon>
        <taxon>Mesostigmata</taxon>
        <taxon>Gamasina</taxon>
        <taxon>Phytoseioidea</taxon>
        <taxon>Phytoseiidae</taxon>
        <taxon>Typhlodrominae</taxon>
        <taxon>Galendromus</taxon>
    </lineage>
</organism>
<comment type="similarity">
    <text evidence="1">Belongs to the calycin superfamily. Fatty-acid binding protein (FABP) family.</text>
</comment>
<dbReference type="InterPro" id="IPR000566">
    <property type="entry name" value="Lipocln_cytosolic_FA-bd_dom"/>
</dbReference>
<dbReference type="PANTHER" id="PTHR11955">
    <property type="entry name" value="FATTY ACID BINDING PROTEIN"/>
    <property type="match status" value="1"/>
</dbReference>
<dbReference type="InterPro" id="IPR031259">
    <property type="entry name" value="ILBP"/>
</dbReference>
<evidence type="ECO:0000313" key="6">
    <source>
        <dbReference type="RefSeq" id="XP_018496932.1"/>
    </source>
</evidence>
<name>A0AAJ7L7W9_9ACAR</name>
<dbReference type="SUPFAM" id="SSF50814">
    <property type="entry name" value="Lipocalins"/>
    <property type="match status" value="1"/>
</dbReference>
<accession>A0AAJ7L7W9</accession>
<dbReference type="KEGG" id="goe:100907253"/>
<evidence type="ECO:0000259" key="4">
    <source>
        <dbReference type="Pfam" id="PF00061"/>
    </source>
</evidence>
<evidence type="ECO:0000256" key="2">
    <source>
        <dbReference type="ARBA" id="ARBA00023121"/>
    </source>
</evidence>
<feature type="domain" description="Lipocalin/cytosolic fatty-acid binding" evidence="4">
    <location>
        <begin position="6"/>
        <end position="118"/>
    </location>
</feature>
<dbReference type="Gene3D" id="2.40.128.20">
    <property type="match status" value="1"/>
</dbReference>
<protein>
    <recommendedName>
        <fullName evidence="3">Fatty acid-binding protein</fullName>
    </recommendedName>
</protein>
<evidence type="ECO:0000313" key="5">
    <source>
        <dbReference type="Proteomes" id="UP000694867"/>
    </source>
</evidence>
<dbReference type="InterPro" id="IPR000463">
    <property type="entry name" value="Fatty_acid-bd"/>
</dbReference>
<dbReference type="Proteomes" id="UP000694867">
    <property type="component" value="Unplaced"/>
</dbReference>
<dbReference type="Pfam" id="PF00061">
    <property type="entry name" value="Lipocalin"/>
    <property type="match status" value="1"/>
</dbReference>
<dbReference type="GeneID" id="100907253"/>
<sequence length="135" mass="15397">MSQFIGSWKLTESEKFDDLLSEMGVGFVLRKFAQTATPTVNISQDGDKWKLETVTSLKTSVIEFKMGEEFVEKRLDGNDVRSIMTLEGDKMIQKQFPNEAKKLKEVLITRWVDGSTLHVLAECNKVSSTRKYAKQ</sequence>
<dbReference type="PRINTS" id="PR00178">
    <property type="entry name" value="FATTYACIDBP"/>
</dbReference>
<evidence type="ECO:0000256" key="3">
    <source>
        <dbReference type="ARBA" id="ARBA00068043"/>
    </source>
</evidence>
<keyword evidence="5" id="KW-1185">Reference proteome</keyword>
<evidence type="ECO:0000256" key="1">
    <source>
        <dbReference type="ARBA" id="ARBA00008390"/>
    </source>
</evidence>
<proteinExistence type="inferred from homology"/>
<dbReference type="AlphaFoldDB" id="A0AAJ7L7W9"/>
<dbReference type="RefSeq" id="XP_018496932.1">
    <property type="nucleotide sequence ID" value="XM_018641416.1"/>
</dbReference>